<keyword evidence="3" id="KW-1185">Reference proteome</keyword>
<dbReference type="InterPro" id="IPR015422">
    <property type="entry name" value="PyrdxlP-dep_Trfase_small"/>
</dbReference>
<feature type="compositionally biased region" description="Polar residues" evidence="1">
    <location>
        <begin position="1"/>
        <end position="17"/>
    </location>
</feature>
<dbReference type="Proteomes" id="UP000305539">
    <property type="component" value="Unassembled WGS sequence"/>
</dbReference>
<sequence>MQQSASNPPRSQESSQCHRVPKSSKPCSGKQRARKTMLGLFERGVFLNPMGTKLYLSIAHDEAICDAFCERLADTLNER</sequence>
<reference evidence="2 3" key="1">
    <citation type="submission" date="2019-04" db="EMBL/GenBank/DDBJ databases">
        <title>Trinickia sp. 7GSK02, isolated from subtropical forest soil.</title>
        <authorList>
            <person name="Gao Z.-H."/>
            <person name="Qiu L.-H."/>
        </authorList>
    </citation>
    <scope>NUCLEOTIDE SEQUENCE [LARGE SCALE GENOMIC DNA]</scope>
    <source>
        <strain evidence="2 3">7GSK02</strain>
    </source>
</reference>
<dbReference type="RefSeq" id="WP_136895357.1">
    <property type="nucleotide sequence ID" value="NZ_SWJE01000006.1"/>
</dbReference>
<dbReference type="AlphaFoldDB" id="A0A4U1I6C9"/>
<feature type="region of interest" description="Disordered" evidence="1">
    <location>
        <begin position="1"/>
        <end position="32"/>
    </location>
</feature>
<gene>
    <name evidence="2" type="ORF">FAZ69_13890</name>
</gene>
<accession>A0A4U1I6C9</accession>
<evidence type="ECO:0000256" key="1">
    <source>
        <dbReference type="SAM" id="MobiDB-lite"/>
    </source>
</evidence>
<organism evidence="2 3">
    <name type="scientific">Trinickia terrae</name>
    <dbReference type="NCBI Taxonomy" id="2571161"/>
    <lineage>
        <taxon>Bacteria</taxon>
        <taxon>Pseudomonadati</taxon>
        <taxon>Pseudomonadota</taxon>
        <taxon>Betaproteobacteria</taxon>
        <taxon>Burkholderiales</taxon>
        <taxon>Burkholderiaceae</taxon>
        <taxon>Trinickia</taxon>
    </lineage>
</organism>
<comment type="caution">
    <text evidence="2">The sequence shown here is derived from an EMBL/GenBank/DDBJ whole genome shotgun (WGS) entry which is preliminary data.</text>
</comment>
<name>A0A4U1I6C9_9BURK</name>
<evidence type="ECO:0000313" key="3">
    <source>
        <dbReference type="Proteomes" id="UP000305539"/>
    </source>
</evidence>
<protein>
    <submittedName>
        <fullName evidence="2">Uncharacterized protein</fullName>
    </submittedName>
</protein>
<evidence type="ECO:0000313" key="2">
    <source>
        <dbReference type="EMBL" id="TKC88827.1"/>
    </source>
</evidence>
<dbReference type="EMBL" id="SWJE01000006">
    <property type="protein sequence ID" value="TKC88827.1"/>
    <property type="molecule type" value="Genomic_DNA"/>
</dbReference>
<dbReference type="Gene3D" id="3.90.1150.10">
    <property type="entry name" value="Aspartate Aminotransferase, domain 1"/>
    <property type="match status" value="1"/>
</dbReference>
<proteinExistence type="predicted"/>